<dbReference type="Proteomes" id="UP001264980">
    <property type="component" value="Unassembled WGS sequence"/>
</dbReference>
<organism evidence="2 3">
    <name type="scientific">Dyadobacter fermentans</name>
    <dbReference type="NCBI Taxonomy" id="94254"/>
    <lineage>
        <taxon>Bacteria</taxon>
        <taxon>Pseudomonadati</taxon>
        <taxon>Bacteroidota</taxon>
        <taxon>Cytophagia</taxon>
        <taxon>Cytophagales</taxon>
        <taxon>Spirosomataceae</taxon>
        <taxon>Dyadobacter</taxon>
    </lineage>
</organism>
<sequence length="352" mass="40263">MKTNPAISSSKYLYASRWLTVLALILLLLMYGCTMKETVPNGPTISEHVQRLVYEKYPDARNLSGTVIEKGKVFEFAFNVDDERYSAIANNTEIISTARTSGEQVPDSLVNKLQNATIKGGAISDYRTITLFDGYIATPAVNYRLNGMDFVAIFGPSSIYMSPHPRLYHIRNINDLPDPIIDFIQKRSKPNPTFVNTLTNFNEETRQMIARNNEFEFGGGTIYINLDGTKTYEVIVRFLGVDSQSLLFDKDYNLIWVGSFNQIRQYNEDFTGRSFDTNLTRKEISTFTDILGAPSHFLNFGLDVGYNLMRSYRNEYEGVTSYIFWLDNGRGEQWMLRYNADKQIVFSSYSKP</sequence>
<name>A0ABU1R698_9BACT</name>
<evidence type="ECO:0000313" key="3">
    <source>
        <dbReference type="Proteomes" id="UP001264980"/>
    </source>
</evidence>
<dbReference type="EMBL" id="JAVDTI010000008">
    <property type="protein sequence ID" value="MDR6808883.1"/>
    <property type="molecule type" value="Genomic_DNA"/>
</dbReference>
<dbReference type="RefSeq" id="WP_309991457.1">
    <property type="nucleotide sequence ID" value="NZ_JAVDTI010000008.1"/>
</dbReference>
<keyword evidence="1" id="KW-0812">Transmembrane</keyword>
<evidence type="ECO:0000256" key="1">
    <source>
        <dbReference type="SAM" id="Phobius"/>
    </source>
</evidence>
<accession>A0ABU1R698</accession>
<comment type="caution">
    <text evidence="2">The sequence shown here is derived from an EMBL/GenBank/DDBJ whole genome shotgun (WGS) entry which is preliminary data.</text>
</comment>
<keyword evidence="1" id="KW-1133">Transmembrane helix</keyword>
<reference evidence="2 3" key="1">
    <citation type="submission" date="2023-07" db="EMBL/GenBank/DDBJ databases">
        <title>Sorghum-associated microbial communities from plants grown in Nebraska, USA.</title>
        <authorList>
            <person name="Schachtman D."/>
        </authorList>
    </citation>
    <scope>NUCLEOTIDE SEQUENCE [LARGE SCALE GENOMIC DNA]</scope>
    <source>
        <strain evidence="2 3">BE57</strain>
    </source>
</reference>
<keyword evidence="3" id="KW-1185">Reference proteome</keyword>
<evidence type="ECO:0000313" key="2">
    <source>
        <dbReference type="EMBL" id="MDR6808883.1"/>
    </source>
</evidence>
<dbReference type="PROSITE" id="PS51257">
    <property type="entry name" value="PROKAR_LIPOPROTEIN"/>
    <property type="match status" value="1"/>
</dbReference>
<proteinExistence type="predicted"/>
<feature type="transmembrane region" description="Helical" evidence="1">
    <location>
        <begin position="12"/>
        <end position="31"/>
    </location>
</feature>
<protein>
    <submittedName>
        <fullName evidence="2">Uncharacterized protein</fullName>
    </submittedName>
</protein>
<keyword evidence="1" id="KW-0472">Membrane</keyword>
<gene>
    <name evidence="2" type="ORF">J2W84_005948</name>
</gene>